<feature type="domain" description="RRM" evidence="5">
    <location>
        <begin position="8"/>
        <end position="90"/>
    </location>
</feature>
<evidence type="ECO:0000256" key="3">
    <source>
        <dbReference type="ARBA" id="ARBA00023187"/>
    </source>
</evidence>
<dbReference type="Proteomes" id="UP000000759">
    <property type="component" value="Chromosome 5"/>
</dbReference>
<keyword evidence="7" id="KW-1185">Reference proteome</keyword>
<dbReference type="InterPro" id="IPR035979">
    <property type="entry name" value="RBD_domain_sf"/>
</dbReference>
<dbReference type="Pfam" id="PF00076">
    <property type="entry name" value="RRM_1"/>
    <property type="match status" value="2"/>
</dbReference>
<dbReference type="InParanoid" id="B7FVX6"/>
<dbReference type="PaxDb" id="2850-Phatr11145"/>
<dbReference type="SMART" id="SM00360">
    <property type="entry name" value="RRM"/>
    <property type="match status" value="3"/>
</dbReference>
<feature type="non-terminal residue" evidence="6">
    <location>
        <position position="1"/>
    </location>
</feature>
<dbReference type="STRING" id="556484.B7FVX6"/>
<keyword evidence="2 4" id="KW-0694">RNA-binding</keyword>
<dbReference type="FunFam" id="3.30.70.330:FF:000097">
    <property type="entry name" value="U2 snRNP auxiliary factor large subunit"/>
    <property type="match status" value="1"/>
</dbReference>
<evidence type="ECO:0000259" key="5">
    <source>
        <dbReference type="PROSITE" id="PS50102"/>
    </source>
</evidence>
<dbReference type="CDD" id="cd12232">
    <property type="entry name" value="RRM3_U2AF65"/>
    <property type="match status" value="1"/>
</dbReference>
<evidence type="ECO:0000313" key="6">
    <source>
        <dbReference type="EMBL" id="EEC49704.1"/>
    </source>
</evidence>
<evidence type="ECO:0000256" key="2">
    <source>
        <dbReference type="ARBA" id="ARBA00022884"/>
    </source>
</evidence>
<dbReference type="PANTHER" id="PTHR23139">
    <property type="entry name" value="RNA-BINDING PROTEIN"/>
    <property type="match status" value="1"/>
</dbReference>
<dbReference type="GO" id="GO:0003723">
    <property type="term" value="F:RNA binding"/>
    <property type="evidence" value="ECO:0007669"/>
    <property type="project" value="UniProtKB-UniRule"/>
</dbReference>
<dbReference type="CDD" id="cd12230">
    <property type="entry name" value="RRM1_U2AF65"/>
    <property type="match status" value="1"/>
</dbReference>
<keyword evidence="1" id="KW-0507">mRNA processing</keyword>
<feature type="domain" description="RRM" evidence="5">
    <location>
        <begin position="124"/>
        <end position="204"/>
    </location>
</feature>
<dbReference type="GeneID" id="7199575"/>
<dbReference type="AlphaFoldDB" id="B7FVX6"/>
<evidence type="ECO:0000256" key="1">
    <source>
        <dbReference type="ARBA" id="ARBA00022664"/>
    </source>
</evidence>
<gene>
    <name evidence="6" type="ORF">PHATRDRAFT_11145</name>
</gene>
<reference evidence="7" key="2">
    <citation type="submission" date="2008-08" db="EMBL/GenBank/DDBJ databases">
        <authorList>
            <consortium name="Diatom Consortium"/>
            <person name="Grigoriev I."/>
            <person name="Grimwood J."/>
            <person name="Kuo A."/>
            <person name="Otillar R.P."/>
            <person name="Salamov A."/>
            <person name="Detter J.C."/>
            <person name="Lindquist E."/>
            <person name="Shapiro H."/>
            <person name="Lucas S."/>
            <person name="Glavina del Rio T."/>
            <person name="Pitluck S."/>
            <person name="Rokhsar D."/>
            <person name="Bowler C."/>
        </authorList>
    </citation>
    <scope>GENOME REANNOTATION</scope>
    <source>
        <strain evidence="7">CCAP 1055/1</strain>
    </source>
</reference>
<reference evidence="6 7" key="1">
    <citation type="journal article" date="2008" name="Nature">
        <title>The Phaeodactylum genome reveals the evolutionary history of diatom genomes.</title>
        <authorList>
            <person name="Bowler C."/>
            <person name="Allen A.E."/>
            <person name="Badger J.H."/>
            <person name="Grimwood J."/>
            <person name="Jabbari K."/>
            <person name="Kuo A."/>
            <person name="Maheswari U."/>
            <person name="Martens C."/>
            <person name="Maumus F."/>
            <person name="Otillar R.P."/>
            <person name="Rayko E."/>
            <person name="Salamov A."/>
            <person name="Vandepoele K."/>
            <person name="Beszteri B."/>
            <person name="Gruber A."/>
            <person name="Heijde M."/>
            <person name="Katinka M."/>
            <person name="Mock T."/>
            <person name="Valentin K."/>
            <person name="Verret F."/>
            <person name="Berges J.A."/>
            <person name="Brownlee C."/>
            <person name="Cadoret J.P."/>
            <person name="Chiovitti A."/>
            <person name="Choi C.J."/>
            <person name="Coesel S."/>
            <person name="De Martino A."/>
            <person name="Detter J.C."/>
            <person name="Durkin C."/>
            <person name="Falciatore A."/>
            <person name="Fournet J."/>
            <person name="Haruta M."/>
            <person name="Huysman M.J."/>
            <person name="Jenkins B.D."/>
            <person name="Jiroutova K."/>
            <person name="Jorgensen R.E."/>
            <person name="Joubert Y."/>
            <person name="Kaplan A."/>
            <person name="Kroger N."/>
            <person name="Kroth P.G."/>
            <person name="La Roche J."/>
            <person name="Lindquist E."/>
            <person name="Lommer M."/>
            <person name="Martin-Jezequel V."/>
            <person name="Lopez P.J."/>
            <person name="Lucas S."/>
            <person name="Mangogna M."/>
            <person name="McGinnis K."/>
            <person name="Medlin L.K."/>
            <person name="Montsant A."/>
            <person name="Oudot-Le Secq M.P."/>
            <person name="Napoli C."/>
            <person name="Obornik M."/>
            <person name="Parker M.S."/>
            <person name="Petit J.L."/>
            <person name="Porcel B.M."/>
            <person name="Poulsen N."/>
            <person name="Robison M."/>
            <person name="Rychlewski L."/>
            <person name="Rynearson T.A."/>
            <person name="Schmutz J."/>
            <person name="Shapiro H."/>
            <person name="Siaut M."/>
            <person name="Stanley M."/>
            <person name="Sussman M.R."/>
            <person name="Taylor A.R."/>
            <person name="Vardi A."/>
            <person name="von Dassow P."/>
            <person name="Vyverman W."/>
            <person name="Willis A."/>
            <person name="Wyrwicz L.S."/>
            <person name="Rokhsar D.S."/>
            <person name="Weissenbach J."/>
            <person name="Armbrust E.V."/>
            <person name="Green B.R."/>
            <person name="Van de Peer Y."/>
            <person name="Grigoriev I.V."/>
        </authorList>
    </citation>
    <scope>NUCLEOTIDE SEQUENCE [LARGE SCALE GENOMIC DNA]</scope>
    <source>
        <strain evidence="6 7">CCAP 1055/1</strain>
    </source>
</reference>
<evidence type="ECO:0000313" key="7">
    <source>
        <dbReference type="Proteomes" id="UP000000759"/>
    </source>
</evidence>
<keyword evidence="3" id="KW-0508">mRNA splicing</keyword>
<proteinExistence type="predicted"/>
<dbReference type="eggNOG" id="KOG0120">
    <property type="taxonomic scope" value="Eukaryota"/>
</dbReference>
<dbReference type="GO" id="GO:0008380">
    <property type="term" value="P:RNA splicing"/>
    <property type="evidence" value="ECO:0007669"/>
    <property type="project" value="UniProtKB-KW"/>
</dbReference>
<name>B7FVX6_PHATC</name>
<dbReference type="OrthoDB" id="272703at2759"/>
<organism evidence="6 7">
    <name type="scientific">Phaeodactylum tricornutum (strain CCAP 1055/1)</name>
    <dbReference type="NCBI Taxonomy" id="556484"/>
    <lineage>
        <taxon>Eukaryota</taxon>
        <taxon>Sar</taxon>
        <taxon>Stramenopiles</taxon>
        <taxon>Ochrophyta</taxon>
        <taxon>Bacillariophyta</taxon>
        <taxon>Bacillariophyceae</taxon>
        <taxon>Bacillariophycidae</taxon>
        <taxon>Naviculales</taxon>
        <taxon>Phaeodactylaceae</taxon>
        <taxon>Phaeodactylum</taxon>
    </lineage>
</organism>
<protein>
    <recommendedName>
        <fullName evidence="5">RRM domain-containing protein</fullName>
    </recommendedName>
</protein>
<dbReference type="Gene3D" id="3.30.70.330">
    <property type="match status" value="3"/>
</dbReference>
<dbReference type="EMBL" id="CM000608">
    <property type="protein sequence ID" value="EEC49704.1"/>
    <property type="molecule type" value="Genomic_DNA"/>
</dbReference>
<sequence>PQQTRHARRLYVGNLPPHITEDAIHVEFRRAIEIASPTPLSEDPVLSTYINHERRFCFVEFKTVEMATACMNLDGLHVQGVPVKVKRPNDYNANMAPKIHPSALPPLDVSKLGIVSGTVEDGPNKIFIGGLHYHLQDSQVMELLQAFGKIKAFHLVSNDPESNMSKGYCFVEYADPNITPIAVQGLNGMDIGNGKALTARLAGDRTGGAGGAAFLAHAMDPQNGVPNIPTRVLVLHNMVTDEDLATDTEYQGLFDEVKDECAKFGRLERLEIPRQGPAARKVFLGYVTVAEAMQAQHELQGRQFGPNVVQTTFFPESEFEAGRLY</sequence>
<dbReference type="GO" id="GO:0006397">
    <property type="term" value="P:mRNA processing"/>
    <property type="evidence" value="ECO:0007669"/>
    <property type="project" value="UniProtKB-KW"/>
</dbReference>
<dbReference type="KEGG" id="pti:PHATRDRAFT_11145"/>
<dbReference type="InterPro" id="IPR000504">
    <property type="entry name" value="RRM_dom"/>
</dbReference>
<dbReference type="CDD" id="cd12231">
    <property type="entry name" value="RRM2_U2AF65"/>
    <property type="match status" value="1"/>
</dbReference>
<evidence type="ECO:0000256" key="4">
    <source>
        <dbReference type="PROSITE-ProRule" id="PRU00176"/>
    </source>
</evidence>
<accession>B7FVX6</accession>
<dbReference type="InterPro" id="IPR012677">
    <property type="entry name" value="Nucleotide-bd_a/b_plait_sf"/>
</dbReference>
<dbReference type="PROSITE" id="PS50102">
    <property type="entry name" value="RRM"/>
    <property type="match status" value="2"/>
</dbReference>
<dbReference type="RefSeq" id="XP_002179006.1">
    <property type="nucleotide sequence ID" value="XM_002178970.1"/>
</dbReference>
<dbReference type="SUPFAM" id="SSF54928">
    <property type="entry name" value="RNA-binding domain, RBD"/>
    <property type="match status" value="2"/>
</dbReference>